<gene>
    <name evidence="2" type="ORF">ABL78_2174</name>
</gene>
<organism evidence="2 3">
    <name type="scientific">Leptomonas seymouri</name>
    <dbReference type="NCBI Taxonomy" id="5684"/>
    <lineage>
        <taxon>Eukaryota</taxon>
        <taxon>Discoba</taxon>
        <taxon>Euglenozoa</taxon>
        <taxon>Kinetoplastea</taxon>
        <taxon>Metakinetoplastina</taxon>
        <taxon>Trypanosomatida</taxon>
        <taxon>Trypanosomatidae</taxon>
        <taxon>Leishmaniinae</taxon>
        <taxon>Leptomonas</taxon>
    </lineage>
</organism>
<dbReference type="OrthoDB" id="10446920at2759"/>
<dbReference type="OMA" id="IFTQFMH"/>
<name>A0A0N1I9J9_LEPSE</name>
<reference evidence="2 3" key="1">
    <citation type="journal article" date="2015" name="PLoS Pathog.">
        <title>Leptomonas seymouri: Adaptations to the Dixenous Life Cycle Analyzed by Genome Sequencing, Transcriptome Profiling and Co-infection with Leishmania donovani.</title>
        <authorList>
            <person name="Kraeva N."/>
            <person name="Butenko A."/>
            <person name="Hlavacova J."/>
            <person name="Kostygov A."/>
            <person name="Myskova J."/>
            <person name="Grybchuk D."/>
            <person name="Lestinova T."/>
            <person name="Votypka J."/>
            <person name="Volf P."/>
            <person name="Opperdoes F."/>
            <person name="Flegontov P."/>
            <person name="Lukes J."/>
            <person name="Yurchenko V."/>
        </authorList>
    </citation>
    <scope>NUCLEOTIDE SEQUENCE [LARGE SCALE GENOMIC DNA]</scope>
    <source>
        <strain evidence="2 3">ATCC 30220</strain>
    </source>
</reference>
<keyword evidence="3" id="KW-1185">Reference proteome</keyword>
<feature type="compositionally biased region" description="Basic and acidic residues" evidence="1">
    <location>
        <begin position="61"/>
        <end position="70"/>
    </location>
</feature>
<evidence type="ECO:0000256" key="1">
    <source>
        <dbReference type="SAM" id="MobiDB-lite"/>
    </source>
</evidence>
<dbReference type="EMBL" id="LJSK01000042">
    <property type="protein sequence ID" value="KPI88714.1"/>
    <property type="molecule type" value="Genomic_DNA"/>
</dbReference>
<proteinExistence type="predicted"/>
<sequence>MGFLSNLFKDKKKDNSRSASAHENNHTYHDPLPAENRALETLSQQQGVTPAPRAPSPQKWTDSRSEHSKEIQQPPNKQPPPLQAVTALQPQDATQAPQPFATPSSLQTNHDYLRAENRQRQDQAPQSQLSALKPAYCYTSGAFSETILREEAMLAKEYNFAVTEDRARAELTPSATRRAMIHQAPPYRNNHNVKDDEFNSIFTQFMHSTSGT</sequence>
<protein>
    <submittedName>
        <fullName evidence="2">Uncharacterized protein</fullName>
    </submittedName>
</protein>
<dbReference type="Proteomes" id="UP000038009">
    <property type="component" value="Unassembled WGS sequence"/>
</dbReference>
<evidence type="ECO:0000313" key="2">
    <source>
        <dbReference type="EMBL" id="KPI88714.1"/>
    </source>
</evidence>
<comment type="caution">
    <text evidence="2">The sequence shown here is derived from an EMBL/GenBank/DDBJ whole genome shotgun (WGS) entry which is preliminary data.</text>
</comment>
<evidence type="ECO:0000313" key="3">
    <source>
        <dbReference type="Proteomes" id="UP000038009"/>
    </source>
</evidence>
<feature type="region of interest" description="Disordered" evidence="1">
    <location>
        <begin position="1"/>
        <end position="106"/>
    </location>
</feature>
<dbReference type="AlphaFoldDB" id="A0A0N1I9J9"/>
<dbReference type="VEuPathDB" id="TriTrypDB:Lsey_0042_0210"/>
<feature type="compositionally biased region" description="Polar residues" evidence="1">
    <location>
        <begin position="86"/>
        <end position="106"/>
    </location>
</feature>
<accession>A0A0N1I9J9</accession>